<organism evidence="2 3">
    <name type="scientific">Ganoderma sinense ZZ0214-1</name>
    <dbReference type="NCBI Taxonomy" id="1077348"/>
    <lineage>
        <taxon>Eukaryota</taxon>
        <taxon>Fungi</taxon>
        <taxon>Dikarya</taxon>
        <taxon>Basidiomycota</taxon>
        <taxon>Agaricomycotina</taxon>
        <taxon>Agaricomycetes</taxon>
        <taxon>Polyporales</taxon>
        <taxon>Polyporaceae</taxon>
        <taxon>Ganoderma</taxon>
    </lineage>
</organism>
<dbReference type="Proteomes" id="UP000230002">
    <property type="component" value="Unassembled WGS sequence"/>
</dbReference>
<evidence type="ECO:0000313" key="2">
    <source>
        <dbReference type="EMBL" id="PIL25694.1"/>
    </source>
</evidence>
<sequence length="284" mass="29992">MALSALARFERNEIAQPSGFVSGSTSGSGAPGLFPGNGRGPSSPSSSMCPSCHPPFVFQVRSGAHGRRGVGVSPCTAACGVVGDPISSDFQSGEASLNPRAVLARLDSPPLVRMSPGMRFAILSVPISCMMSGTLCSRLRFACSGTATNGLRFPAYAGRSRLRSGGRGNAWLSFASDRGSVRGRGGGRSSSMENRDFPPSDADACASTIRAGSQVRRPGRAGRASVPLSRVSCLARAPSRSWSHGQVVIRFIDRRRMLERARIQHMVKITMKPTPMRTPNTMPP</sequence>
<evidence type="ECO:0000313" key="3">
    <source>
        <dbReference type="Proteomes" id="UP000230002"/>
    </source>
</evidence>
<feature type="region of interest" description="Disordered" evidence="1">
    <location>
        <begin position="17"/>
        <end position="46"/>
    </location>
</feature>
<evidence type="ECO:0000256" key="1">
    <source>
        <dbReference type="SAM" id="MobiDB-lite"/>
    </source>
</evidence>
<name>A0A2G8RW33_9APHY</name>
<reference evidence="2 3" key="1">
    <citation type="journal article" date="2015" name="Sci. Rep.">
        <title>Chromosome-level genome map provides insights into diverse defense mechanisms in the medicinal fungus Ganoderma sinense.</title>
        <authorList>
            <person name="Zhu Y."/>
            <person name="Xu J."/>
            <person name="Sun C."/>
            <person name="Zhou S."/>
            <person name="Xu H."/>
            <person name="Nelson D.R."/>
            <person name="Qian J."/>
            <person name="Song J."/>
            <person name="Luo H."/>
            <person name="Xiang L."/>
            <person name="Li Y."/>
            <person name="Xu Z."/>
            <person name="Ji A."/>
            <person name="Wang L."/>
            <person name="Lu S."/>
            <person name="Hayward A."/>
            <person name="Sun W."/>
            <person name="Li X."/>
            <person name="Schwartz D.C."/>
            <person name="Wang Y."/>
            <person name="Chen S."/>
        </authorList>
    </citation>
    <scope>NUCLEOTIDE SEQUENCE [LARGE SCALE GENOMIC DNA]</scope>
    <source>
        <strain evidence="2 3">ZZ0214-1</strain>
    </source>
</reference>
<accession>A0A2G8RW33</accession>
<gene>
    <name evidence="2" type="ORF">GSI_11444</name>
</gene>
<feature type="region of interest" description="Disordered" evidence="1">
    <location>
        <begin position="180"/>
        <end position="200"/>
    </location>
</feature>
<comment type="caution">
    <text evidence="2">The sequence shown here is derived from an EMBL/GenBank/DDBJ whole genome shotgun (WGS) entry which is preliminary data.</text>
</comment>
<keyword evidence="3" id="KW-1185">Reference proteome</keyword>
<dbReference type="AlphaFoldDB" id="A0A2G8RW33"/>
<protein>
    <submittedName>
        <fullName evidence="2">Uncharacterized protein</fullName>
    </submittedName>
</protein>
<proteinExistence type="predicted"/>
<dbReference type="EMBL" id="AYKW01000045">
    <property type="protein sequence ID" value="PIL25694.1"/>
    <property type="molecule type" value="Genomic_DNA"/>
</dbReference>
<feature type="compositionally biased region" description="Low complexity" evidence="1">
    <location>
        <begin position="18"/>
        <end position="28"/>
    </location>
</feature>